<gene>
    <name evidence="7" type="ORF">Q9L58_006939</name>
</gene>
<feature type="signal peptide" evidence="6">
    <location>
        <begin position="1"/>
        <end position="22"/>
    </location>
</feature>
<evidence type="ECO:0000256" key="3">
    <source>
        <dbReference type="ARBA" id="ARBA00022729"/>
    </source>
</evidence>
<keyword evidence="4" id="KW-0378">Hydrolase</keyword>
<keyword evidence="5" id="KW-0325">Glycoprotein</keyword>
<dbReference type="Pfam" id="PF05577">
    <property type="entry name" value="Peptidase_S28"/>
    <property type="match status" value="2"/>
</dbReference>
<dbReference type="Gene3D" id="3.40.50.1820">
    <property type="entry name" value="alpha/beta hydrolase"/>
    <property type="match status" value="2"/>
</dbReference>
<comment type="similarity">
    <text evidence="1">Belongs to the peptidase S28 family.</text>
</comment>
<reference evidence="7 8" key="1">
    <citation type="submission" date="2024-02" db="EMBL/GenBank/DDBJ databases">
        <title>Discinaceae phylogenomics.</title>
        <authorList>
            <person name="Dirks A.C."/>
            <person name="James T.Y."/>
        </authorList>
    </citation>
    <scope>NUCLEOTIDE SEQUENCE [LARGE SCALE GENOMIC DNA]</scope>
    <source>
        <strain evidence="7 8">ACD0624</strain>
    </source>
</reference>
<dbReference type="PANTHER" id="PTHR11010:SF109">
    <property type="entry name" value="PEPTIDASE, FAMILY S28, PUTATIVE (AFU_ORTHOLOGUE AFUA_4G03790)-RELATED"/>
    <property type="match status" value="1"/>
</dbReference>
<accession>A0ABR3GDT5</accession>
<evidence type="ECO:0000313" key="8">
    <source>
        <dbReference type="Proteomes" id="UP001447188"/>
    </source>
</evidence>
<dbReference type="InterPro" id="IPR008758">
    <property type="entry name" value="Peptidase_S28"/>
</dbReference>
<evidence type="ECO:0000313" key="7">
    <source>
        <dbReference type="EMBL" id="KAL0634132.1"/>
    </source>
</evidence>
<dbReference type="SUPFAM" id="SSF53474">
    <property type="entry name" value="alpha/beta-Hydrolases"/>
    <property type="match status" value="1"/>
</dbReference>
<keyword evidence="2" id="KW-0645">Protease</keyword>
<comment type="caution">
    <text evidence="7">The sequence shown here is derived from an EMBL/GenBank/DDBJ whole genome shotgun (WGS) entry which is preliminary data.</text>
</comment>
<keyword evidence="8" id="KW-1185">Reference proteome</keyword>
<evidence type="ECO:0000256" key="4">
    <source>
        <dbReference type="ARBA" id="ARBA00022801"/>
    </source>
</evidence>
<evidence type="ECO:0000256" key="1">
    <source>
        <dbReference type="ARBA" id="ARBA00011079"/>
    </source>
</evidence>
<dbReference type="Proteomes" id="UP001447188">
    <property type="component" value="Unassembled WGS sequence"/>
</dbReference>
<dbReference type="PANTHER" id="PTHR11010">
    <property type="entry name" value="PROTEASE S28 PRO-X CARBOXYPEPTIDASE-RELATED"/>
    <property type="match status" value="1"/>
</dbReference>
<evidence type="ECO:0000256" key="6">
    <source>
        <dbReference type="SAM" id="SignalP"/>
    </source>
</evidence>
<evidence type="ECO:0000256" key="5">
    <source>
        <dbReference type="ARBA" id="ARBA00023180"/>
    </source>
</evidence>
<protein>
    <submittedName>
        <fullName evidence="7">Uncharacterized protein</fullName>
    </submittedName>
</protein>
<proteinExistence type="inferred from homology"/>
<evidence type="ECO:0000256" key="2">
    <source>
        <dbReference type="ARBA" id="ARBA00022670"/>
    </source>
</evidence>
<sequence length="639" mass="70247">MLLNTSLLLTLAQLCWTAVAVGQTPRLSSPSIGRLVNKQYIKPARSSSYDSGPVVQYVELPVNHLDSGSETFMNRYWVDDYFYKTGGPVFFIDNGEDTAEGMDQYMREGASGSLAETFGGLLILWEHRFYGTSMPNITADMQFEPKQLEAYLKYLTIEQAMEDVAVFARDFSYPGLPSVDLTPGAVPWVFIGGSYPGARAAWMRIRNPDIFHASLSSSGVVELEENFWEYYHVIETTMENTGWANCSADMRAVAAYLNEAFDDKNATALDDFMGAITGPKNSPLYRYFHYDDLTSGSDAVWDNRKTNIRAAIQIMFQDFQYVGMDGYLGTFCENLQDLASGNYYSSSIKNSTGIFVDYNFKVALAVYTEILQAIWIDILLPENYPAPGATTTNSGLFDCGASQANCQEQITAFAWMYQACSEFGAFQVMNSSRPTSLLPKVESIDSWVQDCITSFGESVADGPNLAPINKKYGGWDMSPSNVFFTSGELDPWRGVSLYSIESDSPDRPSTTDVPTSGKTEGTKFFGYLIEGAYHCADLGNVVRQNKTTSLDPTDPPAASLTTIETNANTAHTLFIDALNTWLPAFEKHSVSKALTISSSDVANGGTTGTKKKNGAAGNVVSVRGVFWSVFVSLVVYSVL</sequence>
<dbReference type="InterPro" id="IPR029058">
    <property type="entry name" value="AB_hydrolase_fold"/>
</dbReference>
<keyword evidence="3 6" id="KW-0732">Signal</keyword>
<name>A0ABR3GDT5_9PEZI</name>
<organism evidence="7 8">
    <name type="scientific">Discina gigas</name>
    <dbReference type="NCBI Taxonomy" id="1032678"/>
    <lineage>
        <taxon>Eukaryota</taxon>
        <taxon>Fungi</taxon>
        <taxon>Dikarya</taxon>
        <taxon>Ascomycota</taxon>
        <taxon>Pezizomycotina</taxon>
        <taxon>Pezizomycetes</taxon>
        <taxon>Pezizales</taxon>
        <taxon>Discinaceae</taxon>
        <taxon>Discina</taxon>
    </lineage>
</organism>
<feature type="chain" id="PRO_5046779510" evidence="6">
    <location>
        <begin position="23"/>
        <end position="639"/>
    </location>
</feature>
<dbReference type="EMBL" id="JBBBZM010000103">
    <property type="protein sequence ID" value="KAL0634132.1"/>
    <property type="molecule type" value="Genomic_DNA"/>
</dbReference>